<sequence>MSAFSIKNTLTNWTFWGKDNTSWSKEEGSIPAYHKIEKLPRKDVPTGQDIEYVLLKPEAERPGSQENEVKKLIFVCHGVNRSLDSKSVRQWQDDATRENVTIVLHNYPNYGDTPSPRATEKQICRDALQLLNYVRYKHEGEKFRSYEVVILGNSIGCGPTMWLATTDAAYHLGIKKVVLISPWKSLIELLPTLMTSGLPRFMHGWKLVLQGIIWDLKNAMDEQVKKNELLNLTSRLEMIPNCGHRATHVDTAEIIWAFIHDNPNLDKIAFSVVRKQEERRINSGGD</sequence>
<dbReference type="PANTHER" id="PTHR12277:SF81">
    <property type="entry name" value="PROTEIN ABHD13"/>
    <property type="match status" value="1"/>
</dbReference>
<reference evidence="1 2" key="1">
    <citation type="journal article" date="2013" name="PLoS Genet.">
        <title>The genome and development-dependent transcriptomes of Pyronema confluens: a window into fungal evolution.</title>
        <authorList>
            <person name="Traeger S."/>
            <person name="Altegoer F."/>
            <person name="Freitag M."/>
            <person name="Gabaldon T."/>
            <person name="Kempken F."/>
            <person name="Kumar A."/>
            <person name="Marcet-Houben M."/>
            <person name="Poggeler S."/>
            <person name="Stajich J.E."/>
            <person name="Nowrousian M."/>
        </authorList>
    </citation>
    <scope>NUCLEOTIDE SEQUENCE [LARGE SCALE GENOMIC DNA]</scope>
    <source>
        <strain evidence="2">CBS 100304</strain>
        <tissue evidence="1">Vegetative mycelium</tissue>
    </source>
</reference>
<dbReference type="SUPFAM" id="SSF53474">
    <property type="entry name" value="alpha/beta-Hydrolases"/>
    <property type="match status" value="1"/>
</dbReference>
<dbReference type="Proteomes" id="UP000018144">
    <property type="component" value="Unassembled WGS sequence"/>
</dbReference>
<dbReference type="PANTHER" id="PTHR12277">
    <property type="entry name" value="ALPHA/BETA HYDROLASE DOMAIN-CONTAINING PROTEIN"/>
    <property type="match status" value="1"/>
</dbReference>
<evidence type="ECO:0000313" key="1">
    <source>
        <dbReference type="EMBL" id="CCX30592.1"/>
    </source>
</evidence>
<gene>
    <name evidence="1" type="ORF">PCON_08791</name>
</gene>
<accession>U4LGC9</accession>
<keyword evidence="2" id="KW-1185">Reference proteome</keyword>
<evidence type="ECO:0000313" key="2">
    <source>
        <dbReference type="Proteomes" id="UP000018144"/>
    </source>
</evidence>
<organism evidence="1 2">
    <name type="scientific">Pyronema omphalodes (strain CBS 100304)</name>
    <name type="common">Pyronema confluens</name>
    <dbReference type="NCBI Taxonomy" id="1076935"/>
    <lineage>
        <taxon>Eukaryota</taxon>
        <taxon>Fungi</taxon>
        <taxon>Dikarya</taxon>
        <taxon>Ascomycota</taxon>
        <taxon>Pezizomycotina</taxon>
        <taxon>Pezizomycetes</taxon>
        <taxon>Pezizales</taxon>
        <taxon>Pyronemataceae</taxon>
        <taxon>Pyronema</taxon>
    </lineage>
</organism>
<dbReference type="AlphaFoldDB" id="U4LGC9"/>
<dbReference type="OrthoDB" id="19653at2759"/>
<protein>
    <submittedName>
        <fullName evidence="1">Uncharacterized protein</fullName>
    </submittedName>
</protein>
<dbReference type="EMBL" id="HF935442">
    <property type="protein sequence ID" value="CCX30592.1"/>
    <property type="molecule type" value="Genomic_DNA"/>
</dbReference>
<dbReference type="Gene3D" id="3.40.50.1820">
    <property type="entry name" value="alpha/beta hydrolase"/>
    <property type="match status" value="1"/>
</dbReference>
<dbReference type="InterPro" id="IPR029058">
    <property type="entry name" value="AB_hydrolase_fold"/>
</dbReference>
<name>U4LGC9_PYROM</name>
<proteinExistence type="predicted"/>
<dbReference type="STRING" id="1076935.U4LGC9"/>